<feature type="compositionally biased region" description="Polar residues" evidence="6">
    <location>
        <begin position="95"/>
        <end position="106"/>
    </location>
</feature>
<keyword evidence="5" id="KW-0539">Nucleus</keyword>
<evidence type="ECO:0000313" key="9">
    <source>
        <dbReference type="Proteomes" id="UP000000560"/>
    </source>
</evidence>
<sequence>MGKNKGASRALTQEEIWDDFALVQSWDEAVEEYKLYHSIAAKGENVEDVLREAEAAAEAETGPSMSWAQVEKDDDMADVNAADSVQPAAAPAETQGMQARLQTQEAAGSEQVKQEQETAAATGPQAQAPTMPYPAFPQTQDEGLKNLMMAWYYAGYYTALYQEQQQLATVIYRSWQPRLRANQPAPRNQATARNTGPSGMARRHSP</sequence>
<dbReference type="InterPro" id="IPR049481">
    <property type="entry name" value="SMN_G2-BD"/>
</dbReference>
<dbReference type="PANTHER" id="PTHR39267">
    <property type="entry name" value="SURVIVAL MOTOR NEURON-LIKE PROTEIN 1"/>
    <property type="match status" value="1"/>
</dbReference>
<accession>C8V942</accession>
<evidence type="ECO:0000256" key="5">
    <source>
        <dbReference type="ARBA" id="ARBA00023242"/>
    </source>
</evidence>
<evidence type="ECO:0000259" key="7">
    <source>
        <dbReference type="Pfam" id="PF20636"/>
    </source>
</evidence>
<dbReference type="InterPro" id="IPR040424">
    <property type="entry name" value="Smn1"/>
</dbReference>
<comment type="similarity">
    <text evidence="2">Belongs to the SMN family.</text>
</comment>
<evidence type="ECO:0000256" key="3">
    <source>
        <dbReference type="ARBA" id="ARBA00022664"/>
    </source>
</evidence>
<dbReference type="GO" id="GO:0005634">
    <property type="term" value="C:nucleus"/>
    <property type="evidence" value="ECO:0000318"/>
    <property type="project" value="GO_Central"/>
</dbReference>
<dbReference type="InParanoid" id="Q5B533"/>
<reference evidence="9" key="1">
    <citation type="journal article" date="2005" name="Nature">
        <title>Sequencing of Aspergillus nidulans and comparative analysis with A. fumigatus and A. oryzae.</title>
        <authorList>
            <person name="Galagan J.E."/>
            <person name="Calvo S.E."/>
            <person name="Cuomo C."/>
            <person name="Ma L.J."/>
            <person name="Wortman J.R."/>
            <person name="Batzoglou S."/>
            <person name="Lee S.I."/>
            <person name="Basturkmen M."/>
            <person name="Spevak C.C."/>
            <person name="Clutterbuck J."/>
            <person name="Kapitonov V."/>
            <person name="Jurka J."/>
            <person name="Scazzocchio C."/>
            <person name="Farman M."/>
            <person name="Butler J."/>
            <person name="Purcell S."/>
            <person name="Harris S."/>
            <person name="Braus G.H."/>
            <person name="Draht O."/>
            <person name="Busch S."/>
            <person name="D'Enfert C."/>
            <person name="Bouchier C."/>
            <person name="Goldman G.H."/>
            <person name="Bell-Pedersen D."/>
            <person name="Griffiths-Jones S."/>
            <person name="Doonan J.H."/>
            <person name="Yu J."/>
            <person name="Vienken K."/>
            <person name="Pain A."/>
            <person name="Freitag M."/>
            <person name="Selker E.U."/>
            <person name="Archer D.B."/>
            <person name="Penalva M.A."/>
            <person name="Oakley B.R."/>
            <person name="Momany M."/>
            <person name="Tanaka T."/>
            <person name="Kumagai T."/>
            <person name="Asai K."/>
            <person name="Machida M."/>
            <person name="Nierman W.C."/>
            <person name="Denning D.W."/>
            <person name="Caddick M."/>
            <person name="Hynes M."/>
            <person name="Paoletti M."/>
            <person name="Fischer R."/>
            <person name="Miller B."/>
            <person name="Dyer P."/>
            <person name="Sachs M.S."/>
            <person name="Osmani S.A."/>
            <person name="Birren B.W."/>
        </authorList>
    </citation>
    <scope>NUCLEOTIDE SEQUENCE [LARGE SCALE GENOMIC DNA]</scope>
    <source>
        <strain evidence="9">FGSC A4 / ATCC 38163 / CBS 112.46 / NRRL 194 / M139</strain>
    </source>
</reference>
<dbReference type="STRING" id="227321.Q5B533"/>
<evidence type="ECO:0000313" key="8">
    <source>
        <dbReference type="EMBL" id="CBF77713.1"/>
    </source>
</evidence>
<dbReference type="CDD" id="cd22852">
    <property type="entry name" value="SMN_C"/>
    <property type="match status" value="1"/>
</dbReference>
<dbReference type="InterPro" id="IPR047313">
    <property type="entry name" value="SMN_C"/>
</dbReference>
<dbReference type="GeneID" id="2872146"/>
<feature type="region of interest" description="Disordered" evidence="6">
    <location>
        <begin position="180"/>
        <end position="206"/>
    </location>
</feature>
<dbReference type="eggNOG" id="KOG4327">
    <property type="taxonomic scope" value="Eukaryota"/>
</dbReference>
<feature type="compositionally biased region" description="Low complexity" evidence="6">
    <location>
        <begin position="117"/>
        <end position="130"/>
    </location>
</feature>
<dbReference type="CDD" id="cd22851">
    <property type="entry name" value="SMN_N"/>
    <property type="match status" value="1"/>
</dbReference>
<evidence type="ECO:0000256" key="1">
    <source>
        <dbReference type="ARBA" id="ARBA00004123"/>
    </source>
</evidence>
<dbReference type="HOGENOM" id="CLU_093937_1_0_1"/>
<organism evidence="8 9">
    <name type="scientific">Emericella nidulans (strain FGSC A4 / ATCC 38163 / CBS 112.46 / NRRL 194 / M139)</name>
    <name type="common">Aspergillus nidulans</name>
    <dbReference type="NCBI Taxonomy" id="227321"/>
    <lineage>
        <taxon>Eukaryota</taxon>
        <taxon>Fungi</taxon>
        <taxon>Dikarya</taxon>
        <taxon>Ascomycota</taxon>
        <taxon>Pezizomycotina</taxon>
        <taxon>Eurotiomycetes</taxon>
        <taxon>Eurotiomycetidae</taxon>
        <taxon>Eurotiales</taxon>
        <taxon>Aspergillaceae</taxon>
        <taxon>Aspergillus</taxon>
        <taxon>Aspergillus subgen. Nidulantes</taxon>
    </lineage>
</organism>
<comment type="subcellular location">
    <subcellularLocation>
        <location evidence="1">Nucleus</location>
    </subcellularLocation>
</comment>
<keyword evidence="3" id="KW-0507">mRNA processing</keyword>
<evidence type="ECO:0000256" key="6">
    <source>
        <dbReference type="SAM" id="MobiDB-lite"/>
    </source>
</evidence>
<dbReference type="Pfam" id="PF20636">
    <property type="entry name" value="SMN_G2-BD"/>
    <property type="match status" value="1"/>
</dbReference>
<dbReference type="Proteomes" id="UP000000560">
    <property type="component" value="Chromosome III"/>
</dbReference>
<protein>
    <recommendedName>
        <fullName evidence="7">Survival Motor Neuron Gemin2-binding domain-containing protein</fullName>
    </recommendedName>
</protein>
<dbReference type="KEGG" id="ani:ANIA_04347"/>
<proteinExistence type="inferred from homology"/>
<evidence type="ECO:0000256" key="2">
    <source>
        <dbReference type="ARBA" id="ARBA00005371"/>
    </source>
</evidence>
<feature type="region of interest" description="Disordered" evidence="6">
    <location>
        <begin position="86"/>
        <end position="132"/>
    </location>
</feature>
<dbReference type="GO" id="GO:0006397">
    <property type="term" value="P:mRNA processing"/>
    <property type="evidence" value="ECO:0007669"/>
    <property type="project" value="UniProtKB-KW"/>
</dbReference>
<evidence type="ECO:0000256" key="4">
    <source>
        <dbReference type="ARBA" id="ARBA00023187"/>
    </source>
</evidence>
<feature type="domain" description="Survival Motor Neuron Gemin2-binding" evidence="7">
    <location>
        <begin position="14"/>
        <end position="34"/>
    </location>
</feature>
<keyword evidence="9" id="KW-1185">Reference proteome</keyword>
<gene>
    <name evidence="8" type="ORF">ANIA_04347</name>
</gene>
<dbReference type="EMBL" id="BN001303">
    <property type="protein sequence ID" value="CBF77713.1"/>
    <property type="molecule type" value="Genomic_DNA"/>
</dbReference>
<dbReference type="GO" id="GO:0008380">
    <property type="term" value="P:RNA splicing"/>
    <property type="evidence" value="ECO:0007669"/>
    <property type="project" value="UniProtKB-KW"/>
</dbReference>
<reference evidence="9" key="2">
    <citation type="journal article" date="2009" name="Fungal Genet. Biol.">
        <title>The 2008 update of the Aspergillus nidulans genome annotation: a community effort.</title>
        <authorList>
            <person name="Wortman J.R."/>
            <person name="Gilsenan J.M."/>
            <person name="Joardar V."/>
            <person name="Deegan J."/>
            <person name="Clutterbuck J."/>
            <person name="Andersen M.R."/>
            <person name="Archer D."/>
            <person name="Bencina M."/>
            <person name="Braus G."/>
            <person name="Coutinho P."/>
            <person name="von Dohren H."/>
            <person name="Doonan J."/>
            <person name="Driessen A.J."/>
            <person name="Durek P."/>
            <person name="Espeso E."/>
            <person name="Fekete E."/>
            <person name="Flipphi M."/>
            <person name="Estrada C.G."/>
            <person name="Geysens S."/>
            <person name="Goldman G."/>
            <person name="de Groot P.W."/>
            <person name="Hansen K."/>
            <person name="Harris S.D."/>
            <person name="Heinekamp T."/>
            <person name="Helmstaedt K."/>
            <person name="Henrissat B."/>
            <person name="Hofmann G."/>
            <person name="Homan T."/>
            <person name="Horio T."/>
            <person name="Horiuchi H."/>
            <person name="James S."/>
            <person name="Jones M."/>
            <person name="Karaffa L."/>
            <person name="Karanyi Z."/>
            <person name="Kato M."/>
            <person name="Keller N."/>
            <person name="Kelly D.E."/>
            <person name="Kiel J.A."/>
            <person name="Kim J.M."/>
            <person name="van der Klei I.J."/>
            <person name="Klis F.M."/>
            <person name="Kovalchuk A."/>
            <person name="Krasevec N."/>
            <person name="Kubicek C.P."/>
            <person name="Liu B."/>
            <person name="Maccabe A."/>
            <person name="Meyer V."/>
            <person name="Mirabito P."/>
            <person name="Miskei M."/>
            <person name="Mos M."/>
            <person name="Mullins J."/>
            <person name="Nelson D.R."/>
            <person name="Nielsen J."/>
            <person name="Oakley B.R."/>
            <person name="Osmani S.A."/>
            <person name="Pakula T."/>
            <person name="Paszewski A."/>
            <person name="Paulsen I."/>
            <person name="Pilsyk S."/>
            <person name="Pocsi I."/>
            <person name="Punt P.J."/>
            <person name="Ram A.F."/>
            <person name="Ren Q."/>
            <person name="Robellet X."/>
            <person name="Robson G."/>
            <person name="Seiboth B."/>
            <person name="van Solingen P."/>
            <person name="Specht T."/>
            <person name="Sun J."/>
            <person name="Taheri-Talesh N."/>
            <person name="Takeshita N."/>
            <person name="Ussery D."/>
            <person name="vanKuyk P.A."/>
            <person name="Visser H."/>
            <person name="van de Vondervoort P.J."/>
            <person name="de Vries R.P."/>
            <person name="Walton J."/>
            <person name="Xiang X."/>
            <person name="Xiong Y."/>
            <person name="Zeng A.P."/>
            <person name="Brandt B.W."/>
            <person name="Cornell M.J."/>
            <person name="van den Hondel C.A."/>
            <person name="Visser J."/>
            <person name="Oliver S.G."/>
            <person name="Turner G."/>
        </authorList>
    </citation>
    <scope>GENOME REANNOTATION</scope>
    <source>
        <strain evidence="9">FGSC A4 / ATCC 38163 / CBS 112.46 / NRRL 194 / M139</strain>
    </source>
</reference>
<dbReference type="PANTHER" id="PTHR39267:SF1">
    <property type="entry name" value="SURVIVAL MOTOR NEURON PROTEIN"/>
    <property type="match status" value="1"/>
</dbReference>
<feature type="compositionally biased region" description="Polar residues" evidence="6">
    <location>
        <begin position="185"/>
        <end position="197"/>
    </location>
</feature>
<dbReference type="AlphaFoldDB" id="Q5B533"/>
<dbReference type="OMA" id="MMSWYFA"/>
<dbReference type="OrthoDB" id="197400at2759"/>
<keyword evidence="4" id="KW-0508">mRNA splicing</keyword>
<dbReference type="RefSeq" id="XP_661951.1">
    <property type="nucleotide sequence ID" value="XM_656859.1"/>
</dbReference>
<name>Q5B533_EMENI</name>
<accession>Q5B533</accession>